<accession>T0RHE7</accession>
<evidence type="ECO:0000256" key="2">
    <source>
        <dbReference type="ARBA" id="ARBA00022737"/>
    </source>
</evidence>
<dbReference type="InParanoid" id="T0RHE7"/>
<evidence type="ECO:0000313" key="7">
    <source>
        <dbReference type="Proteomes" id="UP000030762"/>
    </source>
</evidence>
<keyword evidence="5" id="KW-0862">Zinc</keyword>
<keyword evidence="7" id="KW-1185">Reference proteome</keyword>
<dbReference type="Pfam" id="PF13424">
    <property type="entry name" value="TPR_12"/>
    <property type="match status" value="1"/>
</dbReference>
<dbReference type="Gene3D" id="1.25.40.10">
    <property type="entry name" value="Tetratricopeptide repeat domain"/>
    <property type="match status" value="1"/>
</dbReference>
<keyword evidence="3" id="KW-0863">Zinc-finger</keyword>
<sequence>MIMHPWNDPVVLRRSWCVFEVYVAVTMKARFEMAMAPGQLGLLVHDILRPTALKDMLGTIKSEASETTVPSDRDGIFELIRAETSFTAVDRLIFSTILDWMKRTLTAQIASGLSPLDEAHRYLCLASIHATEMRIPDVVTAASRARLLFESLSICDNHYARVMTFLGRGYLEIGEPETTWRTIFENLLALDGLEPATVCSVRNAYANAMASAKCIDEARDISRGTYDIAMTHLGPMHRETASATSILGMTSYIKCYYDEAMQWFRKALDAQLSHLGADHPHTLLTRDYLALICFYRGQLVEARDLYEEITSRTLSGVCSAPATSSYIALMSLLAKLYWSRGDYDDGKRYLEMSLTWRLANLPPGDAGASLSASALYRFLLDPTFAMYSPTSDEAWAKVVAFFDHNELETEVWHGETCYGCSQPMQGLWFECATCPAYAFQFCSHCLRQGKSSTFCNHDTGSFKCYVPPRRYLLEQALVASATDQATATLWRDYQTYCTANKVPVDEQAPFASYAPIATRTWHPML</sequence>
<protein>
    <recommendedName>
        <fullName evidence="8">ZZ-type domain-containing protein</fullName>
    </recommendedName>
</protein>
<keyword evidence="1" id="KW-0479">Metal-binding</keyword>
<dbReference type="VEuPathDB" id="FungiDB:SDRG_13105"/>
<organism evidence="6 7">
    <name type="scientific">Saprolegnia diclina (strain VS20)</name>
    <dbReference type="NCBI Taxonomy" id="1156394"/>
    <lineage>
        <taxon>Eukaryota</taxon>
        <taxon>Sar</taxon>
        <taxon>Stramenopiles</taxon>
        <taxon>Oomycota</taxon>
        <taxon>Saprolegniomycetes</taxon>
        <taxon>Saprolegniales</taxon>
        <taxon>Saprolegniaceae</taxon>
        <taxon>Saprolegnia</taxon>
    </lineage>
</organism>
<dbReference type="Gene3D" id="3.30.60.90">
    <property type="match status" value="1"/>
</dbReference>
<evidence type="ECO:0000256" key="1">
    <source>
        <dbReference type="ARBA" id="ARBA00022723"/>
    </source>
</evidence>
<evidence type="ECO:0000313" key="6">
    <source>
        <dbReference type="EMBL" id="EQC29232.1"/>
    </source>
</evidence>
<dbReference type="AlphaFoldDB" id="T0RHE7"/>
<evidence type="ECO:0008006" key="8">
    <source>
        <dbReference type="Google" id="ProtNLM"/>
    </source>
</evidence>
<evidence type="ECO:0000256" key="4">
    <source>
        <dbReference type="ARBA" id="ARBA00022803"/>
    </source>
</evidence>
<name>T0RHE7_SAPDV</name>
<dbReference type="SUPFAM" id="SSF57850">
    <property type="entry name" value="RING/U-box"/>
    <property type="match status" value="1"/>
</dbReference>
<proteinExistence type="predicted"/>
<keyword evidence="2" id="KW-0677">Repeat</keyword>
<gene>
    <name evidence="6" type="ORF">SDRG_13105</name>
</gene>
<dbReference type="EMBL" id="JH767186">
    <property type="protein sequence ID" value="EQC29232.1"/>
    <property type="molecule type" value="Genomic_DNA"/>
</dbReference>
<dbReference type="SUPFAM" id="SSF48452">
    <property type="entry name" value="TPR-like"/>
    <property type="match status" value="1"/>
</dbReference>
<dbReference type="STRING" id="1156394.T0RHE7"/>
<keyword evidence="4" id="KW-0802">TPR repeat</keyword>
<dbReference type="GeneID" id="19953832"/>
<dbReference type="InterPro" id="IPR043145">
    <property type="entry name" value="Znf_ZZ_sf"/>
</dbReference>
<dbReference type="PANTHER" id="PTHR45641:SF19">
    <property type="entry name" value="NEPHROCYSTIN-3"/>
    <property type="match status" value="1"/>
</dbReference>
<dbReference type="GO" id="GO:0008270">
    <property type="term" value="F:zinc ion binding"/>
    <property type="evidence" value="ECO:0007669"/>
    <property type="project" value="UniProtKB-KW"/>
</dbReference>
<reference evidence="6 7" key="1">
    <citation type="submission" date="2012-04" db="EMBL/GenBank/DDBJ databases">
        <title>The Genome Sequence of Saprolegnia declina VS20.</title>
        <authorList>
            <consortium name="The Broad Institute Genome Sequencing Platform"/>
            <person name="Russ C."/>
            <person name="Nusbaum C."/>
            <person name="Tyler B."/>
            <person name="van West P."/>
            <person name="Dieguez-Uribeondo J."/>
            <person name="de Bruijn I."/>
            <person name="Tripathy S."/>
            <person name="Jiang R."/>
            <person name="Young S.K."/>
            <person name="Zeng Q."/>
            <person name="Gargeya S."/>
            <person name="Fitzgerald M."/>
            <person name="Haas B."/>
            <person name="Abouelleil A."/>
            <person name="Alvarado L."/>
            <person name="Arachchi H.M."/>
            <person name="Berlin A."/>
            <person name="Chapman S.B."/>
            <person name="Goldberg J."/>
            <person name="Griggs A."/>
            <person name="Gujja S."/>
            <person name="Hansen M."/>
            <person name="Howarth C."/>
            <person name="Imamovic A."/>
            <person name="Larimer J."/>
            <person name="McCowen C."/>
            <person name="Montmayeur A."/>
            <person name="Murphy C."/>
            <person name="Neiman D."/>
            <person name="Pearson M."/>
            <person name="Priest M."/>
            <person name="Roberts A."/>
            <person name="Saif S."/>
            <person name="Shea T."/>
            <person name="Sisk P."/>
            <person name="Sykes S."/>
            <person name="Wortman J."/>
            <person name="Nusbaum C."/>
            <person name="Birren B."/>
        </authorList>
    </citation>
    <scope>NUCLEOTIDE SEQUENCE [LARGE SCALE GENOMIC DNA]</scope>
    <source>
        <strain evidence="6 7">VS20</strain>
    </source>
</reference>
<dbReference type="Proteomes" id="UP000030762">
    <property type="component" value="Unassembled WGS sequence"/>
</dbReference>
<dbReference type="PANTHER" id="PTHR45641">
    <property type="entry name" value="TETRATRICOPEPTIDE REPEAT PROTEIN (AFU_ORTHOLOGUE AFUA_6G03870)"/>
    <property type="match status" value="1"/>
</dbReference>
<dbReference type="OrthoDB" id="771227at2759"/>
<evidence type="ECO:0000256" key="5">
    <source>
        <dbReference type="ARBA" id="ARBA00022833"/>
    </source>
</evidence>
<dbReference type="InterPro" id="IPR011990">
    <property type="entry name" value="TPR-like_helical_dom_sf"/>
</dbReference>
<dbReference type="RefSeq" id="XP_008617410.1">
    <property type="nucleotide sequence ID" value="XM_008619188.1"/>
</dbReference>
<evidence type="ECO:0000256" key="3">
    <source>
        <dbReference type="ARBA" id="ARBA00022771"/>
    </source>
</evidence>